<keyword evidence="4" id="KW-1185">Reference proteome</keyword>
<dbReference type="PANTHER" id="PTHR39430:SF1">
    <property type="entry name" value="PROTEASE"/>
    <property type="match status" value="1"/>
</dbReference>
<evidence type="ECO:0000313" key="3">
    <source>
        <dbReference type="EMBL" id="UOQ46682.1"/>
    </source>
</evidence>
<name>A0ABY4ESG8_9BACI</name>
<organism evidence="3 4">
    <name type="scientific">Gracilibacillus caseinilyticus</name>
    <dbReference type="NCBI Taxonomy" id="2932256"/>
    <lineage>
        <taxon>Bacteria</taxon>
        <taxon>Bacillati</taxon>
        <taxon>Bacillota</taxon>
        <taxon>Bacilli</taxon>
        <taxon>Bacillales</taxon>
        <taxon>Bacillaceae</taxon>
        <taxon>Gracilibacillus</taxon>
    </lineage>
</organism>
<reference evidence="3 4" key="1">
    <citation type="submission" date="2022-04" db="EMBL/GenBank/DDBJ databases">
        <title>Gracilibacillus sp. isolated from saltern.</title>
        <authorList>
            <person name="Won M."/>
            <person name="Lee C.-M."/>
            <person name="Woen H.-Y."/>
            <person name="Kwon S.-W."/>
        </authorList>
    </citation>
    <scope>NUCLEOTIDE SEQUENCE [LARGE SCALE GENOMIC DNA]</scope>
    <source>
        <strain evidence="3 4">SSWR10-1</strain>
    </source>
</reference>
<sequence length="227" mass="25338">MVKSLVTWLLVIVIGFLFFVISQVPFQMGLVGGYKGFNLAIIGFVQVGLVIPLLYFGLRKLKLNFRNIGFTATNWRKDVWLGTCVAIAWILIQFLWIFPNTGGASRPDIDNILTMIDHQWINVLWYVPLGVLGGGITEELYNRGFFIGGLAKIFGSSKLVISIAAFGSIIFFAIGHLPSSMVEWIDIVIPSTAYTLIYIYTKRLTAAIIAHSLWNVMVVVIIMIVYG</sequence>
<dbReference type="EMBL" id="CP095072">
    <property type="protein sequence ID" value="UOQ46682.1"/>
    <property type="molecule type" value="Genomic_DNA"/>
</dbReference>
<accession>A0ABY4ESG8</accession>
<protein>
    <submittedName>
        <fullName evidence="3">CPBP family intramembrane metalloprotease</fullName>
    </submittedName>
</protein>
<feature type="transmembrane region" description="Helical" evidence="1">
    <location>
        <begin position="79"/>
        <end position="98"/>
    </location>
</feature>
<evidence type="ECO:0000256" key="1">
    <source>
        <dbReference type="SAM" id="Phobius"/>
    </source>
</evidence>
<feature type="transmembrane region" description="Helical" evidence="1">
    <location>
        <begin position="123"/>
        <end position="141"/>
    </location>
</feature>
<feature type="transmembrane region" description="Helical" evidence="1">
    <location>
        <begin position="153"/>
        <end position="175"/>
    </location>
</feature>
<dbReference type="Proteomes" id="UP000831782">
    <property type="component" value="Chromosome"/>
</dbReference>
<keyword evidence="1" id="KW-0472">Membrane</keyword>
<proteinExistence type="predicted"/>
<dbReference type="PANTHER" id="PTHR39430">
    <property type="entry name" value="MEMBRANE-ASSOCIATED PROTEASE-RELATED"/>
    <property type="match status" value="1"/>
</dbReference>
<feature type="transmembrane region" description="Helical" evidence="1">
    <location>
        <begin position="5"/>
        <end position="24"/>
    </location>
</feature>
<keyword evidence="3" id="KW-0378">Hydrolase</keyword>
<keyword evidence="1" id="KW-1133">Transmembrane helix</keyword>
<feature type="transmembrane region" description="Helical" evidence="1">
    <location>
        <begin position="207"/>
        <end position="226"/>
    </location>
</feature>
<dbReference type="GO" id="GO:0008237">
    <property type="term" value="F:metallopeptidase activity"/>
    <property type="evidence" value="ECO:0007669"/>
    <property type="project" value="UniProtKB-KW"/>
</dbReference>
<feature type="transmembrane region" description="Helical" evidence="1">
    <location>
        <begin position="36"/>
        <end position="58"/>
    </location>
</feature>
<gene>
    <name evidence="3" type="ORF">MUN88_11260</name>
</gene>
<evidence type="ECO:0000313" key="4">
    <source>
        <dbReference type="Proteomes" id="UP000831782"/>
    </source>
</evidence>
<feature type="domain" description="CAAX prenyl protease 2/Lysostaphin resistance protein A-like" evidence="2">
    <location>
        <begin position="122"/>
        <end position="217"/>
    </location>
</feature>
<keyword evidence="3" id="KW-0482">Metalloprotease</keyword>
<evidence type="ECO:0000259" key="2">
    <source>
        <dbReference type="Pfam" id="PF02517"/>
    </source>
</evidence>
<dbReference type="RefSeq" id="WP_244715047.1">
    <property type="nucleotide sequence ID" value="NZ_CP095072.1"/>
</dbReference>
<keyword evidence="1" id="KW-0812">Transmembrane</keyword>
<dbReference type="InterPro" id="IPR003675">
    <property type="entry name" value="Rce1/LyrA-like_dom"/>
</dbReference>
<dbReference type="Pfam" id="PF02517">
    <property type="entry name" value="Rce1-like"/>
    <property type="match status" value="1"/>
</dbReference>
<keyword evidence="3" id="KW-0645">Protease</keyword>